<dbReference type="PANTHER" id="PTHR24221:SF654">
    <property type="entry name" value="ATP-BINDING CASSETTE SUB-FAMILY B MEMBER 6"/>
    <property type="match status" value="1"/>
</dbReference>
<evidence type="ECO:0000259" key="12">
    <source>
        <dbReference type="PROSITE" id="PS50929"/>
    </source>
</evidence>
<dbReference type="Pfam" id="PF00005">
    <property type="entry name" value="ABC_tran"/>
    <property type="match status" value="1"/>
</dbReference>
<dbReference type="InterPro" id="IPR027417">
    <property type="entry name" value="P-loop_NTPase"/>
</dbReference>
<dbReference type="SMART" id="SM00382">
    <property type="entry name" value="AAA"/>
    <property type="match status" value="1"/>
</dbReference>
<evidence type="ECO:0000313" key="14">
    <source>
        <dbReference type="Proteomes" id="UP001595751"/>
    </source>
</evidence>
<keyword evidence="2" id="KW-1003">Cell membrane</keyword>
<evidence type="ECO:0000256" key="5">
    <source>
        <dbReference type="ARBA" id="ARBA00022840"/>
    </source>
</evidence>
<dbReference type="InterPro" id="IPR017871">
    <property type="entry name" value="ABC_transporter-like_CS"/>
</dbReference>
<gene>
    <name evidence="13" type="ORF">ACFORJ_01965</name>
</gene>
<dbReference type="Pfam" id="PF00664">
    <property type="entry name" value="ABC_membrane"/>
    <property type="match status" value="1"/>
</dbReference>
<dbReference type="PROSITE" id="PS50929">
    <property type="entry name" value="ABC_TM1F"/>
    <property type="match status" value="1"/>
</dbReference>
<evidence type="ECO:0000256" key="4">
    <source>
        <dbReference type="ARBA" id="ARBA00022741"/>
    </source>
</evidence>
<protein>
    <submittedName>
        <fullName evidence="13">ABC transporter ATP-binding protein</fullName>
    </submittedName>
</protein>
<evidence type="ECO:0000256" key="9">
    <source>
        <dbReference type="ARBA" id="ARBA00023455"/>
    </source>
</evidence>
<feature type="transmembrane region" description="Helical" evidence="10">
    <location>
        <begin position="63"/>
        <end position="85"/>
    </location>
</feature>
<feature type="domain" description="ABC transmembrane type-1" evidence="12">
    <location>
        <begin position="28"/>
        <end position="309"/>
    </location>
</feature>
<evidence type="ECO:0000259" key="11">
    <source>
        <dbReference type="PROSITE" id="PS50893"/>
    </source>
</evidence>
<evidence type="ECO:0000256" key="3">
    <source>
        <dbReference type="ARBA" id="ARBA00022692"/>
    </source>
</evidence>
<evidence type="ECO:0000256" key="1">
    <source>
        <dbReference type="ARBA" id="ARBA00004429"/>
    </source>
</evidence>
<dbReference type="InterPro" id="IPR003439">
    <property type="entry name" value="ABC_transporter-like_ATP-bd"/>
</dbReference>
<evidence type="ECO:0000256" key="8">
    <source>
        <dbReference type="ARBA" id="ARBA00023136"/>
    </source>
</evidence>
<reference evidence="14" key="1">
    <citation type="journal article" date="2019" name="Int. J. Syst. Evol. Microbiol.">
        <title>The Global Catalogue of Microorganisms (GCM) 10K type strain sequencing project: providing services to taxonomists for standard genome sequencing and annotation.</title>
        <authorList>
            <consortium name="The Broad Institute Genomics Platform"/>
            <consortium name="The Broad Institute Genome Sequencing Center for Infectious Disease"/>
            <person name="Wu L."/>
            <person name="Ma J."/>
        </authorList>
    </citation>
    <scope>NUCLEOTIDE SEQUENCE [LARGE SCALE GENOMIC DNA]</scope>
    <source>
        <strain evidence="14">CCUG 53252</strain>
    </source>
</reference>
<dbReference type="Proteomes" id="UP001595751">
    <property type="component" value="Unassembled WGS sequence"/>
</dbReference>
<evidence type="ECO:0000313" key="13">
    <source>
        <dbReference type="EMBL" id="MFC3848935.1"/>
    </source>
</evidence>
<keyword evidence="7 10" id="KW-1133">Transmembrane helix</keyword>
<keyword evidence="3 10" id="KW-0812">Transmembrane</keyword>
<keyword evidence="5 13" id="KW-0067">ATP-binding</keyword>
<comment type="similarity">
    <text evidence="9">Belongs to the ABC transporter superfamily. Siderophore-Fe(3+) uptake transporter (SIUT) (TC 3.A.1.21) family.</text>
</comment>
<comment type="subcellular location">
    <subcellularLocation>
        <location evidence="1">Cell inner membrane</location>
        <topology evidence="1">Multi-pass membrane protein</topology>
    </subcellularLocation>
</comment>
<dbReference type="SUPFAM" id="SSF52540">
    <property type="entry name" value="P-loop containing nucleoside triphosphate hydrolases"/>
    <property type="match status" value="1"/>
</dbReference>
<organism evidence="13 14">
    <name type="scientific">Corynebacterium hansenii</name>
    <dbReference type="NCBI Taxonomy" id="394964"/>
    <lineage>
        <taxon>Bacteria</taxon>
        <taxon>Bacillati</taxon>
        <taxon>Actinomycetota</taxon>
        <taxon>Actinomycetes</taxon>
        <taxon>Mycobacteriales</taxon>
        <taxon>Corynebacteriaceae</taxon>
        <taxon>Corynebacterium</taxon>
    </lineage>
</organism>
<dbReference type="GO" id="GO:0005524">
    <property type="term" value="F:ATP binding"/>
    <property type="evidence" value="ECO:0007669"/>
    <property type="project" value="UniProtKB-KW"/>
</dbReference>
<feature type="transmembrane region" description="Helical" evidence="10">
    <location>
        <begin position="168"/>
        <end position="188"/>
    </location>
</feature>
<dbReference type="EMBL" id="JBHRZN010000001">
    <property type="protein sequence ID" value="MFC3848935.1"/>
    <property type="molecule type" value="Genomic_DNA"/>
</dbReference>
<evidence type="ECO:0000256" key="2">
    <source>
        <dbReference type="ARBA" id="ARBA00022519"/>
    </source>
</evidence>
<evidence type="ECO:0000256" key="6">
    <source>
        <dbReference type="ARBA" id="ARBA00022967"/>
    </source>
</evidence>
<dbReference type="InterPro" id="IPR036640">
    <property type="entry name" value="ABC1_TM_sf"/>
</dbReference>
<keyword evidence="6" id="KW-1278">Translocase</keyword>
<dbReference type="PROSITE" id="PS00211">
    <property type="entry name" value="ABC_TRANSPORTER_1"/>
    <property type="match status" value="1"/>
</dbReference>
<dbReference type="InterPro" id="IPR003593">
    <property type="entry name" value="AAA+_ATPase"/>
</dbReference>
<keyword evidence="2" id="KW-0997">Cell inner membrane</keyword>
<evidence type="ECO:0000256" key="7">
    <source>
        <dbReference type="ARBA" id="ARBA00022989"/>
    </source>
</evidence>
<keyword evidence="8 10" id="KW-0472">Membrane</keyword>
<dbReference type="InterPro" id="IPR039421">
    <property type="entry name" value="Type_1_exporter"/>
</dbReference>
<dbReference type="Gene3D" id="3.40.50.300">
    <property type="entry name" value="P-loop containing nucleotide triphosphate hydrolases"/>
    <property type="match status" value="1"/>
</dbReference>
<dbReference type="PROSITE" id="PS50893">
    <property type="entry name" value="ABC_TRANSPORTER_2"/>
    <property type="match status" value="1"/>
</dbReference>
<comment type="caution">
    <text evidence="13">The sequence shown here is derived from an EMBL/GenBank/DDBJ whole genome shotgun (WGS) entry which is preliminary data.</text>
</comment>
<keyword evidence="14" id="KW-1185">Reference proteome</keyword>
<dbReference type="RefSeq" id="WP_290291646.1">
    <property type="nucleotide sequence ID" value="NZ_CP047211.1"/>
</dbReference>
<feature type="transmembrane region" description="Helical" evidence="10">
    <location>
        <begin position="140"/>
        <end position="162"/>
    </location>
</feature>
<proteinExistence type="inferred from homology"/>
<feature type="transmembrane region" description="Helical" evidence="10">
    <location>
        <begin position="252"/>
        <end position="274"/>
    </location>
</feature>
<dbReference type="PANTHER" id="PTHR24221">
    <property type="entry name" value="ATP-BINDING CASSETTE SUB-FAMILY B"/>
    <property type="match status" value="1"/>
</dbReference>
<dbReference type="SUPFAM" id="SSF90123">
    <property type="entry name" value="ABC transporter transmembrane region"/>
    <property type="match status" value="1"/>
</dbReference>
<dbReference type="Gene3D" id="1.20.1560.10">
    <property type="entry name" value="ABC transporter type 1, transmembrane domain"/>
    <property type="match status" value="1"/>
</dbReference>
<feature type="transmembrane region" description="Helical" evidence="10">
    <location>
        <begin position="27"/>
        <end position="51"/>
    </location>
</feature>
<sequence length="558" mass="58961">MTMAGTTSKRQFIFGALEKAAGTRTGVATLVALYVVSAVLQGVAFVAAIPLVRQLFGGPDAGAGAWAAFGGCVVLAFAAHVIGMVRSARISVYAICDRLLRRIGEKITRIALGWFDASSSAKVSKAMAEDVQTLSHLGPIVLPGLVNGVVTPLTVAVAALFIEPLVGIALFIVIPVGVGCIAWSMRVLERIYALEKQADLRMYGAVLEAAALQPLLRASGRAGMKWDHLAAAVAEDGEAELARMRAEGRPNLVFQIGTQLCFAVALAATAMAAAAGRIDAATFAMLCLLAVRCVEPLTLAVQYSLELFKERESMEAVNGILEAPELPEPDRPEPLDGHDVRFEGVDFGYGGGEPVLREVDLGVASGGIVALVGPSGAGKSTIARLIARFWDVDGGAVRVGGADVRDAGTESLMRNVAFVFQDVYLFDATVLDNIRIGGPGATDGEVRAAARAARLDDVIERLPDGWDTRVGPGGSRLSGGERQRVAIARALLKDAPILLLDEITSALDAENEAALIRTLRDRAERRTVIMIAHRDTVIAAADRVLMVKGGRVREIERN</sequence>
<evidence type="ECO:0000256" key="10">
    <source>
        <dbReference type="SAM" id="Phobius"/>
    </source>
</evidence>
<keyword evidence="4" id="KW-0547">Nucleotide-binding</keyword>
<dbReference type="InterPro" id="IPR011527">
    <property type="entry name" value="ABC1_TM_dom"/>
</dbReference>
<name>A0ABV7ZL85_9CORY</name>
<feature type="domain" description="ABC transporter" evidence="11">
    <location>
        <begin position="340"/>
        <end position="558"/>
    </location>
</feature>
<accession>A0ABV7ZL85</accession>